<name>I8TCP5_9GAMM</name>
<reference evidence="1 2" key="1">
    <citation type="journal article" date="2012" name="J. Bacteriol.">
        <title>Genome Sequence of n-Alkane-Degrading Hydrocarboniphaga effusa Strain AP103T (ATCC BAA-332T).</title>
        <authorList>
            <person name="Chang H.K."/>
            <person name="Zylstra G.J."/>
            <person name="Chae J.C."/>
        </authorList>
    </citation>
    <scope>NUCLEOTIDE SEQUENCE [LARGE SCALE GENOMIC DNA]</scope>
    <source>
        <strain evidence="1 2">AP103</strain>
    </source>
</reference>
<gene>
    <name evidence="1" type="ORF">WQQ_18670</name>
</gene>
<dbReference type="Gene3D" id="1.10.530.10">
    <property type="match status" value="1"/>
</dbReference>
<organism evidence="1 2">
    <name type="scientific">Hydrocarboniphaga effusa AP103</name>
    <dbReference type="NCBI Taxonomy" id="1172194"/>
    <lineage>
        <taxon>Bacteria</taxon>
        <taxon>Pseudomonadati</taxon>
        <taxon>Pseudomonadota</taxon>
        <taxon>Gammaproteobacteria</taxon>
        <taxon>Nevskiales</taxon>
        <taxon>Nevskiaceae</taxon>
        <taxon>Hydrocarboniphaga</taxon>
    </lineage>
</organism>
<dbReference type="InterPro" id="IPR052354">
    <property type="entry name" value="Cell_Wall_Dynamics_Protein"/>
</dbReference>
<proteinExistence type="predicted"/>
<dbReference type="PANTHER" id="PTHR34408">
    <property type="entry name" value="FAMILY PROTEIN, PUTATIVE-RELATED"/>
    <property type="match status" value="1"/>
</dbReference>
<dbReference type="PANTHER" id="PTHR34408:SF1">
    <property type="entry name" value="GLYCOSYL HYDROLASE FAMILY 19 DOMAIN-CONTAINING PROTEIN HI_1415"/>
    <property type="match status" value="1"/>
</dbReference>
<evidence type="ECO:0000313" key="2">
    <source>
        <dbReference type="Proteomes" id="UP000003704"/>
    </source>
</evidence>
<dbReference type="PATRIC" id="fig|1172194.4.peg.1808"/>
<dbReference type="OrthoDB" id="9798982at2"/>
<dbReference type="EMBL" id="AKGD01000001">
    <property type="protein sequence ID" value="EIT71730.1"/>
    <property type="molecule type" value="Genomic_DNA"/>
</dbReference>
<comment type="caution">
    <text evidence="1">The sequence shown here is derived from an EMBL/GenBank/DDBJ whole genome shotgun (WGS) entry which is preliminary data.</text>
</comment>
<dbReference type="InterPro" id="IPR023346">
    <property type="entry name" value="Lysozyme-like_dom_sf"/>
</dbReference>
<protein>
    <recommendedName>
        <fullName evidence="3">Glycoside hydrolase family 19 catalytic domain-containing protein</fullName>
    </recommendedName>
</protein>
<dbReference type="SUPFAM" id="SSF53955">
    <property type="entry name" value="Lysozyme-like"/>
    <property type="match status" value="1"/>
</dbReference>
<keyword evidence="2" id="KW-1185">Reference proteome</keyword>
<evidence type="ECO:0000313" key="1">
    <source>
        <dbReference type="EMBL" id="EIT71730.1"/>
    </source>
</evidence>
<dbReference type="STRING" id="1172194.WQQ_18670"/>
<dbReference type="Proteomes" id="UP000003704">
    <property type="component" value="Unassembled WGS sequence"/>
</dbReference>
<evidence type="ECO:0008006" key="3">
    <source>
        <dbReference type="Google" id="ProtNLM"/>
    </source>
</evidence>
<accession>I8TCP5</accession>
<dbReference type="RefSeq" id="WP_007184816.1">
    <property type="nucleotide sequence ID" value="NZ_AKGD01000001.1"/>
</dbReference>
<dbReference type="AlphaFoldDB" id="I8TCP5"/>
<sequence length="224" mass="24989">MITQAQLSKILPNNRETAEWTPVLNQTMEEFDIVRNLDRIAAFVAQIAHESAELTRVRESLKYTKAETICRTWPKRFPTPADAEPYVSTTGVANGRDRALANRVYNGKLGNVPGSDDGWTFRGRGLIQITGRSNYREVGEALGLPGLEQQPELLEQKTQAARSAGYFWKSRGLNALADDFSDDNDDADFEKITIAINGATKGLAERRAYWIKARQTLGLSVIRS</sequence>